<organism evidence="1 2">
    <name type="scientific">Hygrophoropsis aurantiaca</name>
    <dbReference type="NCBI Taxonomy" id="72124"/>
    <lineage>
        <taxon>Eukaryota</taxon>
        <taxon>Fungi</taxon>
        <taxon>Dikarya</taxon>
        <taxon>Basidiomycota</taxon>
        <taxon>Agaricomycotina</taxon>
        <taxon>Agaricomycetes</taxon>
        <taxon>Agaricomycetidae</taxon>
        <taxon>Boletales</taxon>
        <taxon>Coniophorineae</taxon>
        <taxon>Hygrophoropsidaceae</taxon>
        <taxon>Hygrophoropsis</taxon>
    </lineage>
</organism>
<gene>
    <name evidence="1" type="ORF">BJ138DRAFT_1009253</name>
</gene>
<evidence type="ECO:0000313" key="2">
    <source>
        <dbReference type="Proteomes" id="UP000790377"/>
    </source>
</evidence>
<name>A0ACB8AAJ5_9AGAM</name>
<sequence>MEPITKRLHVSGLTPAISADDLSRRLSGFGSVKALDGFGKLDDLGQPRKYGYVTIETTKGQLAKCLNVLSGSTWKGTKLRIGEAKPDFRERYIDLERMKADAEPPKKKRRRENGVHAEDMSLVTPEDANKRGGWRVTPMGRVVRPLRMRPARPLEPQIAVTRGIKKAGPNGKEKRKRVKAPATRARRRTIDPTKWDSVHLKGMFLDADGVIIPREEVRQEAVRDGSISESEDSSSEDSNASALEAMEDVREAPIEELLRQDSNQHPYTGDDMQVEEVPIEEVIRSTQILPPEMESEPPNDAESSRTAATAPTQMTKLKDLFAPREEEAGFSLLGHLDFDLELDDDVINTLPIQTQTVSSTTTSEPSALPETIATSYADQITFDSNLPFFFPFSSEFRDSLRPRDRVRIKDMFDVAKEKGWDWRTAGFYRTQTEDEIRQQWEDSKVELTREWKKRHREAGKSRRRRGGGDGD</sequence>
<dbReference type="Proteomes" id="UP000790377">
    <property type="component" value="Unassembled WGS sequence"/>
</dbReference>
<comment type="caution">
    <text evidence="1">The sequence shown here is derived from an EMBL/GenBank/DDBJ whole genome shotgun (WGS) entry which is preliminary data.</text>
</comment>
<keyword evidence="2" id="KW-1185">Reference proteome</keyword>
<protein>
    <submittedName>
        <fullName evidence="1">Uncharacterized protein</fullName>
    </submittedName>
</protein>
<accession>A0ACB8AAJ5</accession>
<evidence type="ECO:0000313" key="1">
    <source>
        <dbReference type="EMBL" id="KAH7910241.1"/>
    </source>
</evidence>
<proteinExistence type="predicted"/>
<reference evidence="1" key="1">
    <citation type="journal article" date="2021" name="New Phytol.">
        <title>Evolutionary innovations through gain and loss of genes in the ectomycorrhizal Boletales.</title>
        <authorList>
            <person name="Wu G."/>
            <person name="Miyauchi S."/>
            <person name="Morin E."/>
            <person name="Kuo A."/>
            <person name="Drula E."/>
            <person name="Varga T."/>
            <person name="Kohler A."/>
            <person name="Feng B."/>
            <person name="Cao Y."/>
            <person name="Lipzen A."/>
            <person name="Daum C."/>
            <person name="Hundley H."/>
            <person name="Pangilinan J."/>
            <person name="Johnson J."/>
            <person name="Barry K."/>
            <person name="LaButti K."/>
            <person name="Ng V."/>
            <person name="Ahrendt S."/>
            <person name="Min B."/>
            <person name="Choi I.G."/>
            <person name="Park H."/>
            <person name="Plett J.M."/>
            <person name="Magnuson J."/>
            <person name="Spatafora J.W."/>
            <person name="Nagy L.G."/>
            <person name="Henrissat B."/>
            <person name="Grigoriev I.V."/>
            <person name="Yang Z.L."/>
            <person name="Xu J."/>
            <person name="Martin F.M."/>
        </authorList>
    </citation>
    <scope>NUCLEOTIDE SEQUENCE</scope>
    <source>
        <strain evidence="1">ATCC 28755</strain>
    </source>
</reference>
<dbReference type="EMBL" id="MU267721">
    <property type="protein sequence ID" value="KAH7910241.1"/>
    <property type="molecule type" value="Genomic_DNA"/>
</dbReference>